<dbReference type="VEuPathDB" id="FungiDB:PITG_00198"/>
<dbReference type="KEGG" id="pif:PITG_00198"/>
<accession>D0MQ68</accession>
<dbReference type="InParanoid" id="D0MQ68"/>
<dbReference type="Proteomes" id="UP000006643">
    <property type="component" value="Unassembled WGS sequence"/>
</dbReference>
<name>D0MQ68_PHYIT</name>
<dbReference type="HOGENOM" id="CLU_2255432_0_0_1"/>
<dbReference type="AlphaFoldDB" id="D0MQ68"/>
<reference evidence="2" key="1">
    <citation type="journal article" date="2009" name="Nature">
        <title>Genome sequence and analysis of the Irish potato famine pathogen Phytophthora infestans.</title>
        <authorList>
            <consortium name="The Broad Institute Genome Sequencing Platform"/>
            <person name="Haas B.J."/>
            <person name="Kamoun S."/>
            <person name="Zody M.C."/>
            <person name="Jiang R.H."/>
            <person name="Handsaker R.E."/>
            <person name="Cano L.M."/>
            <person name="Grabherr M."/>
            <person name="Kodira C.D."/>
            <person name="Raffaele S."/>
            <person name="Torto-Alalibo T."/>
            <person name="Bozkurt T.O."/>
            <person name="Ah-Fong A.M."/>
            <person name="Alvarado L."/>
            <person name="Anderson V.L."/>
            <person name="Armstrong M.R."/>
            <person name="Avrova A."/>
            <person name="Baxter L."/>
            <person name="Beynon J."/>
            <person name="Boevink P.C."/>
            <person name="Bollmann S.R."/>
            <person name="Bos J.I."/>
            <person name="Bulone V."/>
            <person name="Cai G."/>
            <person name="Cakir C."/>
            <person name="Carrington J.C."/>
            <person name="Chawner M."/>
            <person name="Conti L."/>
            <person name="Costanzo S."/>
            <person name="Ewan R."/>
            <person name="Fahlgren N."/>
            <person name="Fischbach M.A."/>
            <person name="Fugelstad J."/>
            <person name="Gilroy E.M."/>
            <person name="Gnerre S."/>
            <person name="Green P.J."/>
            <person name="Grenville-Briggs L.J."/>
            <person name="Griffith J."/>
            <person name="Grunwald N.J."/>
            <person name="Horn K."/>
            <person name="Horner N.R."/>
            <person name="Hu C.H."/>
            <person name="Huitema E."/>
            <person name="Jeong D.H."/>
            <person name="Jones A.M."/>
            <person name="Jones J.D."/>
            <person name="Jones R.W."/>
            <person name="Karlsson E.K."/>
            <person name="Kunjeti S.G."/>
            <person name="Lamour K."/>
            <person name="Liu Z."/>
            <person name="Ma L."/>
            <person name="Maclean D."/>
            <person name="Chibucos M.C."/>
            <person name="McDonald H."/>
            <person name="McWalters J."/>
            <person name="Meijer H.J."/>
            <person name="Morgan W."/>
            <person name="Morris P.F."/>
            <person name="Munro C.A."/>
            <person name="O'Neill K."/>
            <person name="Ospina-Giraldo M."/>
            <person name="Pinzon A."/>
            <person name="Pritchard L."/>
            <person name="Ramsahoye B."/>
            <person name="Ren Q."/>
            <person name="Restrepo S."/>
            <person name="Roy S."/>
            <person name="Sadanandom A."/>
            <person name="Savidor A."/>
            <person name="Schornack S."/>
            <person name="Schwartz D.C."/>
            <person name="Schumann U.D."/>
            <person name="Schwessinger B."/>
            <person name="Seyer L."/>
            <person name="Sharpe T."/>
            <person name="Silvar C."/>
            <person name="Song J."/>
            <person name="Studholme D.J."/>
            <person name="Sykes S."/>
            <person name="Thines M."/>
            <person name="van de Vondervoort P.J."/>
            <person name="Phuntumart V."/>
            <person name="Wawra S."/>
            <person name="Weide R."/>
            <person name="Win J."/>
            <person name="Young C."/>
            <person name="Zhou S."/>
            <person name="Fry W."/>
            <person name="Meyers B.C."/>
            <person name="van West P."/>
            <person name="Ristaino J."/>
            <person name="Govers F."/>
            <person name="Birch P.R."/>
            <person name="Whisson S.C."/>
            <person name="Judelson H.S."/>
            <person name="Nusbaum C."/>
        </authorList>
    </citation>
    <scope>NUCLEOTIDE SEQUENCE [LARGE SCALE GENOMIC DNA]</scope>
    <source>
        <strain evidence="2">T30-4</strain>
    </source>
</reference>
<protein>
    <submittedName>
        <fullName evidence="1">Uncharacterized protein</fullName>
    </submittedName>
</protein>
<evidence type="ECO:0000313" key="1">
    <source>
        <dbReference type="EMBL" id="EEY57637.1"/>
    </source>
</evidence>
<dbReference type="OrthoDB" id="146209at2759"/>
<sequence length="104" mass="11036">MLSSDFNCLMAAWFSRTSSRSPSSSRPTWEADVNSASMVDSDTPVCFLHTQWTIAPSIVTTPPVTDFRSPLSAAKSATARSASRAFSRSSAAGACAWSPCAPRS</sequence>
<organism evidence="1 2">
    <name type="scientific">Phytophthora infestans (strain T30-4)</name>
    <name type="common">Potato late blight agent</name>
    <dbReference type="NCBI Taxonomy" id="403677"/>
    <lineage>
        <taxon>Eukaryota</taxon>
        <taxon>Sar</taxon>
        <taxon>Stramenopiles</taxon>
        <taxon>Oomycota</taxon>
        <taxon>Peronosporomycetes</taxon>
        <taxon>Peronosporales</taxon>
        <taxon>Peronosporaceae</taxon>
        <taxon>Phytophthora</taxon>
    </lineage>
</organism>
<dbReference type="EMBL" id="DS028118">
    <property type="protein sequence ID" value="EEY57637.1"/>
    <property type="molecule type" value="Genomic_DNA"/>
</dbReference>
<proteinExistence type="predicted"/>
<dbReference type="RefSeq" id="XP_002908823.1">
    <property type="nucleotide sequence ID" value="XM_002908777.1"/>
</dbReference>
<evidence type="ECO:0000313" key="2">
    <source>
        <dbReference type="Proteomes" id="UP000006643"/>
    </source>
</evidence>
<gene>
    <name evidence="1" type="ORF">PITG_00198</name>
</gene>
<dbReference type="GeneID" id="9476872"/>
<keyword evidence="2" id="KW-1185">Reference proteome</keyword>